<comment type="caution">
    <text evidence="1">The sequence shown here is derived from an EMBL/GenBank/DDBJ whole genome shotgun (WGS) entry which is preliminary data.</text>
</comment>
<evidence type="ECO:0000313" key="1">
    <source>
        <dbReference type="EMBL" id="KNF05372.1"/>
    </source>
</evidence>
<dbReference type="EMBL" id="AJIL01000008">
    <property type="protein sequence ID" value="KNF05372.1"/>
    <property type="molecule type" value="Genomic_DNA"/>
</dbReference>
<name>A0A0L0W1M6_9BASI</name>
<dbReference type="Proteomes" id="UP000054564">
    <property type="component" value="Unassembled WGS sequence"/>
</dbReference>
<sequence>MRKEILPLALSQCHKCHGIERKYYLDQSDFDLAHDMVEVLNVFYEITLQISIAGSPCLSNVVVFIDQITDHLLTAIGGVKYPPALRNTCWVGLKIMNKYYSLADSSPLYWIVIVLHPSFWDKYFKPVGWEPKWISKAIQLTRDMWVSVYKP</sequence>
<evidence type="ECO:0000313" key="2">
    <source>
        <dbReference type="Proteomes" id="UP000054564"/>
    </source>
</evidence>
<dbReference type="STRING" id="1165861.A0A0L0W1M6"/>
<accession>A0A0L0W1M6</accession>
<reference evidence="2" key="1">
    <citation type="submission" date="2014-03" db="EMBL/GenBank/DDBJ databases">
        <title>The Genome Sequence of Puccinia striiformis f. sp. tritici PST-78.</title>
        <authorList>
            <consortium name="The Broad Institute Genome Sequencing Platform"/>
            <person name="Cuomo C."/>
            <person name="Hulbert S."/>
            <person name="Chen X."/>
            <person name="Walker B."/>
            <person name="Young S.K."/>
            <person name="Zeng Q."/>
            <person name="Gargeya S."/>
            <person name="Fitzgerald M."/>
            <person name="Haas B."/>
            <person name="Abouelleil A."/>
            <person name="Alvarado L."/>
            <person name="Arachchi H.M."/>
            <person name="Berlin A.M."/>
            <person name="Chapman S.B."/>
            <person name="Goldberg J."/>
            <person name="Griggs A."/>
            <person name="Gujja S."/>
            <person name="Hansen M."/>
            <person name="Howarth C."/>
            <person name="Imamovic A."/>
            <person name="Larimer J."/>
            <person name="McCowan C."/>
            <person name="Montmayeur A."/>
            <person name="Murphy C."/>
            <person name="Neiman D."/>
            <person name="Pearson M."/>
            <person name="Priest M."/>
            <person name="Roberts A."/>
            <person name="Saif S."/>
            <person name="Shea T."/>
            <person name="Sisk P."/>
            <person name="Sykes S."/>
            <person name="Wortman J."/>
            <person name="Nusbaum C."/>
            <person name="Birren B."/>
        </authorList>
    </citation>
    <scope>NUCLEOTIDE SEQUENCE [LARGE SCALE GENOMIC DNA]</scope>
    <source>
        <strain evidence="2">race PST-78</strain>
    </source>
</reference>
<gene>
    <name evidence="1" type="ORF">PSTG_01585</name>
</gene>
<proteinExistence type="predicted"/>
<keyword evidence="2" id="KW-1185">Reference proteome</keyword>
<protein>
    <submittedName>
        <fullName evidence="1">Uncharacterized protein</fullName>
    </submittedName>
</protein>
<organism evidence="1 2">
    <name type="scientific">Puccinia striiformis f. sp. tritici PST-78</name>
    <dbReference type="NCBI Taxonomy" id="1165861"/>
    <lineage>
        <taxon>Eukaryota</taxon>
        <taxon>Fungi</taxon>
        <taxon>Dikarya</taxon>
        <taxon>Basidiomycota</taxon>
        <taxon>Pucciniomycotina</taxon>
        <taxon>Pucciniomycetes</taxon>
        <taxon>Pucciniales</taxon>
        <taxon>Pucciniaceae</taxon>
        <taxon>Puccinia</taxon>
    </lineage>
</organism>
<dbReference type="AlphaFoldDB" id="A0A0L0W1M6"/>